<keyword evidence="6" id="KW-0560">Oxidoreductase</keyword>
<accession>A0ABQ1MXY1</accession>
<sequence length="309" mass="34573">MNNANKKSILITGANGLLGQKLVQQILDEGQFEVIPTGIGESRLPTSLKAAKWISLDITDRDDVLQVFEKTRPDFVINTAAMTNVDICEKEKKACEILNIHAVMNLIQAAEKFNSHLVHLSTDFIFDGEAGPYSENDTPNPINYYGWTKMKAEEKIKASKIKWTIIRTVLVYGIANDMSRSNIILWVKESLEKGETLQLVNDQFRTPTLAEDLAQGCLLTIKKQAEGIFNISGKEQLTPYDMAIATADFFQLDKSKIKETNSEAFTQDAKRPMKTGFIIDKAIKELDYCPKSFMDGIGILSKQLKLANS</sequence>
<comment type="function">
    <text evidence="6">Catalyzes the reduction of dTDP-6-deoxy-L-lyxo-4-hexulose to yield dTDP-L-rhamnose.</text>
</comment>
<dbReference type="PANTHER" id="PTHR10491">
    <property type="entry name" value="DTDP-4-DEHYDRORHAMNOSE REDUCTASE"/>
    <property type="match status" value="1"/>
</dbReference>
<evidence type="ECO:0000313" key="9">
    <source>
        <dbReference type="Proteomes" id="UP000635885"/>
    </source>
</evidence>
<evidence type="ECO:0000259" key="7">
    <source>
        <dbReference type="Pfam" id="PF04321"/>
    </source>
</evidence>
<dbReference type="RefSeq" id="WP_188443645.1">
    <property type="nucleotide sequence ID" value="NZ_BMFD01000010.1"/>
</dbReference>
<comment type="similarity">
    <text evidence="2 6">Belongs to the dTDP-4-dehydrorhamnose reductase family.</text>
</comment>
<gene>
    <name evidence="8" type="ORF">GCM10010993_27260</name>
</gene>
<dbReference type="Proteomes" id="UP000635885">
    <property type="component" value="Unassembled WGS sequence"/>
</dbReference>
<dbReference type="PANTHER" id="PTHR10491:SF4">
    <property type="entry name" value="METHIONINE ADENOSYLTRANSFERASE 2 SUBUNIT BETA"/>
    <property type="match status" value="1"/>
</dbReference>
<dbReference type="SUPFAM" id="SSF51735">
    <property type="entry name" value="NAD(P)-binding Rossmann-fold domains"/>
    <property type="match status" value="1"/>
</dbReference>
<evidence type="ECO:0000256" key="3">
    <source>
        <dbReference type="ARBA" id="ARBA00012929"/>
    </source>
</evidence>
<evidence type="ECO:0000256" key="6">
    <source>
        <dbReference type="RuleBase" id="RU364082"/>
    </source>
</evidence>
<evidence type="ECO:0000256" key="5">
    <source>
        <dbReference type="ARBA" id="ARBA00048200"/>
    </source>
</evidence>
<dbReference type="InterPro" id="IPR005913">
    <property type="entry name" value="dTDP_dehydrorham_reduct"/>
</dbReference>
<dbReference type="Gene3D" id="3.40.50.720">
    <property type="entry name" value="NAD(P)-binding Rossmann-like Domain"/>
    <property type="match status" value="1"/>
</dbReference>
<dbReference type="Pfam" id="PF04321">
    <property type="entry name" value="RmlD_sub_bind"/>
    <property type="match status" value="1"/>
</dbReference>
<comment type="pathway">
    <text evidence="1 6">Carbohydrate biosynthesis; dTDP-L-rhamnose biosynthesis.</text>
</comment>
<dbReference type="InterPro" id="IPR029903">
    <property type="entry name" value="RmlD-like-bd"/>
</dbReference>
<feature type="domain" description="RmlD-like substrate binding" evidence="7">
    <location>
        <begin position="8"/>
        <end position="294"/>
    </location>
</feature>
<reference evidence="9" key="1">
    <citation type="journal article" date="2019" name="Int. J. Syst. Evol. Microbiol.">
        <title>The Global Catalogue of Microorganisms (GCM) 10K type strain sequencing project: providing services to taxonomists for standard genome sequencing and annotation.</title>
        <authorList>
            <consortium name="The Broad Institute Genomics Platform"/>
            <consortium name="The Broad Institute Genome Sequencing Center for Infectious Disease"/>
            <person name="Wu L."/>
            <person name="Ma J."/>
        </authorList>
    </citation>
    <scope>NUCLEOTIDE SEQUENCE [LARGE SCALE GENOMIC DNA]</scope>
    <source>
        <strain evidence="9">CGMCC 1.12479</strain>
    </source>
</reference>
<evidence type="ECO:0000313" key="8">
    <source>
        <dbReference type="EMBL" id="GGC47144.1"/>
    </source>
</evidence>
<keyword evidence="6" id="KW-0521">NADP</keyword>
<protein>
    <recommendedName>
        <fullName evidence="4 6">dTDP-4-dehydrorhamnose reductase</fullName>
        <ecNumber evidence="3 6">1.1.1.133</ecNumber>
    </recommendedName>
</protein>
<name>A0ABQ1MXY1_9BACT</name>
<dbReference type="InterPro" id="IPR036291">
    <property type="entry name" value="NAD(P)-bd_dom_sf"/>
</dbReference>
<comment type="caution">
    <text evidence="8">The sequence shown here is derived from an EMBL/GenBank/DDBJ whole genome shotgun (WGS) entry which is preliminary data.</text>
</comment>
<proteinExistence type="inferred from homology"/>
<dbReference type="EC" id="1.1.1.133" evidence="3 6"/>
<comment type="catalytic activity">
    <reaction evidence="5">
        <text>dTDP-beta-L-rhamnose + NADP(+) = dTDP-4-dehydro-beta-L-rhamnose + NADPH + H(+)</text>
        <dbReference type="Rhea" id="RHEA:21796"/>
        <dbReference type="ChEBI" id="CHEBI:15378"/>
        <dbReference type="ChEBI" id="CHEBI:57510"/>
        <dbReference type="ChEBI" id="CHEBI:57783"/>
        <dbReference type="ChEBI" id="CHEBI:58349"/>
        <dbReference type="ChEBI" id="CHEBI:62830"/>
        <dbReference type="EC" id="1.1.1.133"/>
    </reaction>
</comment>
<organism evidence="8 9">
    <name type="scientific">Belliella aquatica</name>
    <dbReference type="NCBI Taxonomy" id="1323734"/>
    <lineage>
        <taxon>Bacteria</taxon>
        <taxon>Pseudomonadati</taxon>
        <taxon>Bacteroidota</taxon>
        <taxon>Cytophagia</taxon>
        <taxon>Cytophagales</taxon>
        <taxon>Cyclobacteriaceae</taxon>
        <taxon>Belliella</taxon>
    </lineage>
</organism>
<dbReference type="CDD" id="cd05254">
    <property type="entry name" value="dTDP_HR_like_SDR_e"/>
    <property type="match status" value="1"/>
</dbReference>
<evidence type="ECO:0000256" key="4">
    <source>
        <dbReference type="ARBA" id="ARBA00017099"/>
    </source>
</evidence>
<dbReference type="EMBL" id="BMFD01000010">
    <property type="protein sequence ID" value="GGC47144.1"/>
    <property type="molecule type" value="Genomic_DNA"/>
</dbReference>
<evidence type="ECO:0000256" key="2">
    <source>
        <dbReference type="ARBA" id="ARBA00010944"/>
    </source>
</evidence>
<evidence type="ECO:0000256" key="1">
    <source>
        <dbReference type="ARBA" id="ARBA00004781"/>
    </source>
</evidence>
<keyword evidence="9" id="KW-1185">Reference proteome</keyword>